<dbReference type="Proteomes" id="UP000579647">
    <property type="component" value="Unassembled WGS sequence"/>
</dbReference>
<proteinExistence type="predicted"/>
<evidence type="ECO:0000259" key="1">
    <source>
        <dbReference type="PROSITE" id="PS51186"/>
    </source>
</evidence>
<organism evidence="2 3">
    <name type="scientific">Nocardiopsis metallicus</name>
    <dbReference type="NCBI Taxonomy" id="179819"/>
    <lineage>
        <taxon>Bacteria</taxon>
        <taxon>Bacillati</taxon>
        <taxon>Actinomycetota</taxon>
        <taxon>Actinomycetes</taxon>
        <taxon>Streptosporangiales</taxon>
        <taxon>Nocardiopsidaceae</taxon>
        <taxon>Nocardiopsis</taxon>
    </lineage>
</organism>
<dbReference type="EMBL" id="JACHDO010000001">
    <property type="protein sequence ID" value="MBB5491645.1"/>
    <property type="molecule type" value="Genomic_DNA"/>
</dbReference>
<accession>A0A840WIA9</accession>
<dbReference type="GO" id="GO:0016747">
    <property type="term" value="F:acyltransferase activity, transferring groups other than amino-acyl groups"/>
    <property type="evidence" value="ECO:0007669"/>
    <property type="project" value="InterPro"/>
</dbReference>
<protein>
    <submittedName>
        <fullName evidence="2">GNAT superfamily N-acetyltransferase</fullName>
    </submittedName>
</protein>
<dbReference type="InterPro" id="IPR016181">
    <property type="entry name" value="Acyl_CoA_acyltransferase"/>
</dbReference>
<dbReference type="InterPro" id="IPR000182">
    <property type="entry name" value="GNAT_dom"/>
</dbReference>
<name>A0A840WIA9_9ACTN</name>
<reference evidence="2 3" key="1">
    <citation type="submission" date="2020-08" db="EMBL/GenBank/DDBJ databases">
        <title>Sequencing the genomes of 1000 actinobacteria strains.</title>
        <authorList>
            <person name="Klenk H.-P."/>
        </authorList>
    </citation>
    <scope>NUCLEOTIDE SEQUENCE [LARGE SCALE GENOMIC DNA]</scope>
    <source>
        <strain evidence="2 3">DSM 44598</strain>
    </source>
</reference>
<comment type="caution">
    <text evidence="2">The sequence shown here is derived from an EMBL/GenBank/DDBJ whole genome shotgun (WGS) entry which is preliminary data.</text>
</comment>
<keyword evidence="3" id="KW-1185">Reference proteome</keyword>
<dbReference type="AlphaFoldDB" id="A0A840WIA9"/>
<dbReference type="SUPFAM" id="SSF55729">
    <property type="entry name" value="Acyl-CoA N-acyltransferases (Nat)"/>
    <property type="match status" value="2"/>
</dbReference>
<dbReference type="PROSITE" id="PS51186">
    <property type="entry name" value="GNAT"/>
    <property type="match status" value="2"/>
</dbReference>
<feature type="domain" description="N-acetyltransferase" evidence="1">
    <location>
        <begin position="3"/>
        <end position="160"/>
    </location>
</feature>
<gene>
    <name evidence="2" type="ORF">HNR07_002782</name>
</gene>
<feature type="domain" description="N-acetyltransferase" evidence="1">
    <location>
        <begin position="163"/>
        <end position="312"/>
    </location>
</feature>
<keyword evidence="2" id="KW-0808">Transferase</keyword>
<dbReference type="Gene3D" id="3.40.630.30">
    <property type="match status" value="1"/>
</dbReference>
<evidence type="ECO:0000313" key="2">
    <source>
        <dbReference type="EMBL" id="MBB5491645.1"/>
    </source>
</evidence>
<evidence type="ECO:0000313" key="3">
    <source>
        <dbReference type="Proteomes" id="UP000579647"/>
    </source>
</evidence>
<sequence length="312" mass="34803">MTPQIRPAREGDLAETYALIRNDFPALVLTEEHMRWRFGHPRPDVEDNRLVAVVGDTVVGHVMSRLHTDADGTRKGRSFYGALAEGHRNEELAARLLEASEAHLAEEGASVLRTDAAQEGVQVSGDLFRAAALQRGYQLVESHHVLGLDLGELPDPPKAPAGAELRRWSEFADDPRPLYEIDKAAEQDEPGETAEEFLPYEVWLDAVWHNPMSDLELSLVLLLDGVPVTISCYSSDRRTRMESAMTGTLREYRGRGLAGYTKSMALHRARERGFTHAYTGNHETNKPMLAINDRIGYTLVGSESTYAKRLEL</sequence>
<dbReference type="RefSeq" id="WP_184365292.1">
    <property type="nucleotide sequence ID" value="NZ_BAAAKM010000176.1"/>
</dbReference>